<organism evidence="1 2">
    <name type="scientific">Brachionus plicatilis</name>
    <name type="common">Marine rotifer</name>
    <name type="synonym">Brachionus muelleri</name>
    <dbReference type="NCBI Taxonomy" id="10195"/>
    <lineage>
        <taxon>Eukaryota</taxon>
        <taxon>Metazoa</taxon>
        <taxon>Spiralia</taxon>
        <taxon>Gnathifera</taxon>
        <taxon>Rotifera</taxon>
        <taxon>Eurotatoria</taxon>
        <taxon>Monogononta</taxon>
        <taxon>Pseudotrocha</taxon>
        <taxon>Ploima</taxon>
        <taxon>Brachionidae</taxon>
        <taxon>Brachionus</taxon>
    </lineage>
</organism>
<sequence length="86" mass="9685">MLNIWLELSELSIFASLALNIARSPLLPEIAANWPLWFPCLGNIRYLDRAKLLSAKRVLAAVCRHCLPRALDKRIQIKGLSECGMP</sequence>
<dbReference type="EMBL" id="REGN01004084">
    <property type="protein sequence ID" value="RNA19238.1"/>
    <property type="molecule type" value="Genomic_DNA"/>
</dbReference>
<accession>A0A3M7R7L4</accession>
<comment type="caution">
    <text evidence="1">The sequence shown here is derived from an EMBL/GenBank/DDBJ whole genome shotgun (WGS) entry which is preliminary data.</text>
</comment>
<dbReference type="AlphaFoldDB" id="A0A3M7R7L4"/>
<evidence type="ECO:0000313" key="1">
    <source>
        <dbReference type="EMBL" id="RNA19238.1"/>
    </source>
</evidence>
<keyword evidence="2" id="KW-1185">Reference proteome</keyword>
<reference evidence="1 2" key="1">
    <citation type="journal article" date="2018" name="Sci. Rep.">
        <title>Genomic signatures of local adaptation to the degree of environmental predictability in rotifers.</title>
        <authorList>
            <person name="Franch-Gras L."/>
            <person name="Hahn C."/>
            <person name="Garcia-Roger E.M."/>
            <person name="Carmona M.J."/>
            <person name="Serra M."/>
            <person name="Gomez A."/>
        </authorList>
    </citation>
    <scope>NUCLEOTIDE SEQUENCE [LARGE SCALE GENOMIC DNA]</scope>
    <source>
        <strain evidence="1">HYR1</strain>
    </source>
</reference>
<protein>
    <submittedName>
        <fullName evidence="1">Uncharacterized protein</fullName>
    </submittedName>
</protein>
<gene>
    <name evidence="1" type="ORF">BpHYR1_008831</name>
</gene>
<dbReference type="Proteomes" id="UP000276133">
    <property type="component" value="Unassembled WGS sequence"/>
</dbReference>
<evidence type="ECO:0000313" key="2">
    <source>
        <dbReference type="Proteomes" id="UP000276133"/>
    </source>
</evidence>
<name>A0A3M7R7L4_BRAPC</name>
<proteinExistence type="predicted"/>